<reference evidence="2" key="1">
    <citation type="journal article" date="2020" name="bioRxiv">
        <title>Hybrid origin of Populus tomentosa Carr. identified through genome sequencing and phylogenomic analysis.</title>
        <authorList>
            <person name="An X."/>
            <person name="Gao K."/>
            <person name="Chen Z."/>
            <person name="Li J."/>
            <person name="Yang X."/>
            <person name="Yang X."/>
            <person name="Zhou J."/>
            <person name="Guo T."/>
            <person name="Zhao T."/>
            <person name="Huang S."/>
            <person name="Miao D."/>
            <person name="Khan W.U."/>
            <person name="Rao P."/>
            <person name="Ye M."/>
            <person name="Lei B."/>
            <person name="Liao W."/>
            <person name="Wang J."/>
            <person name="Ji L."/>
            <person name="Li Y."/>
            <person name="Guo B."/>
            <person name="Mustafa N.S."/>
            <person name="Li S."/>
            <person name="Yun Q."/>
            <person name="Keller S.R."/>
            <person name="Mao J."/>
            <person name="Zhang R."/>
            <person name="Strauss S.H."/>
        </authorList>
    </citation>
    <scope>NUCLEOTIDE SEQUENCE</scope>
    <source>
        <strain evidence="2">GM15</strain>
        <tissue evidence="2">Leaf</tissue>
    </source>
</reference>
<accession>A0A8X7XRM5</accession>
<keyword evidence="3" id="KW-1185">Reference proteome</keyword>
<dbReference type="GO" id="GO:0046422">
    <property type="term" value="F:violaxanthin de-epoxidase activity"/>
    <property type="evidence" value="ECO:0007669"/>
    <property type="project" value="InterPro"/>
</dbReference>
<dbReference type="Pfam" id="PF07137">
    <property type="entry name" value="VDE"/>
    <property type="match status" value="1"/>
</dbReference>
<feature type="domain" description="VDE lipocalin" evidence="1">
    <location>
        <begin position="66"/>
        <end position="110"/>
    </location>
</feature>
<proteinExistence type="predicted"/>
<organism evidence="2 3">
    <name type="scientific">Populus tomentosa</name>
    <name type="common">Chinese white poplar</name>
    <dbReference type="NCBI Taxonomy" id="118781"/>
    <lineage>
        <taxon>Eukaryota</taxon>
        <taxon>Viridiplantae</taxon>
        <taxon>Streptophyta</taxon>
        <taxon>Embryophyta</taxon>
        <taxon>Tracheophyta</taxon>
        <taxon>Spermatophyta</taxon>
        <taxon>Magnoliopsida</taxon>
        <taxon>eudicotyledons</taxon>
        <taxon>Gunneridae</taxon>
        <taxon>Pentapetalae</taxon>
        <taxon>rosids</taxon>
        <taxon>fabids</taxon>
        <taxon>Malpighiales</taxon>
        <taxon>Salicaceae</taxon>
        <taxon>Saliceae</taxon>
        <taxon>Populus</taxon>
    </lineage>
</organism>
<evidence type="ECO:0000313" key="3">
    <source>
        <dbReference type="Proteomes" id="UP000886885"/>
    </source>
</evidence>
<evidence type="ECO:0000313" key="2">
    <source>
        <dbReference type="EMBL" id="KAG6735422.1"/>
    </source>
</evidence>
<gene>
    <name evidence="2" type="ORF">POTOM_061966</name>
</gene>
<name>A0A8X7XRM5_POPTO</name>
<dbReference type="InterPro" id="IPR012674">
    <property type="entry name" value="Calycin"/>
</dbReference>
<evidence type="ECO:0000259" key="1">
    <source>
        <dbReference type="Pfam" id="PF07137"/>
    </source>
</evidence>
<dbReference type="Gene3D" id="2.40.128.20">
    <property type="match status" value="1"/>
</dbReference>
<protein>
    <recommendedName>
        <fullName evidence="1">VDE lipocalin domain-containing protein</fullName>
    </recommendedName>
</protein>
<dbReference type="OrthoDB" id="10258187at2759"/>
<dbReference type="AlphaFoldDB" id="A0A8X7XRM5"/>
<sequence length="120" mass="13333">MLMLLASIHAINRPDETECQVSSVLSLEMLADTAERILSVQSHERSLYLRSLMLGNSVPDPAILVKNFNVADFVGKNDAWDGYGGAVVYTRSAVLPESIVLELEMAAKSLKRLQQIHQHR</sequence>
<comment type="caution">
    <text evidence="2">The sequence shown here is derived from an EMBL/GenBank/DDBJ whole genome shotgun (WGS) entry which is preliminary data.</text>
</comment>
<dbReference type="Proteomes" id="UP000886885">
    <property type="component" value="Unassembled WGS sequence"/>
</dbReference>
<dbReference type="InterPro" id="IPR010788">
    <property type="entry name" value="VDE_dom"/>
</dbReference>
<dbReference type="EMBL" id="JAAWWB010002170">
    <property type="protein sequence ID" value="KAG6735422.1"/>
    <property type="molecule type" value="Genomic_DNA"/>
</dbReference>